<dbReference type="STRING" id="64571.A0A1Y2GLP7"/>
<gene>
    <name evidence="3" type="ORF">BCR41DRAFT_396552</name>
</gene>
<reference evidence="3 4" key="1">
    <citation type="submission" date="2016-07" db="EMBL/GenBank/DDBJ databases">
        <title>Pervasive Adenine N6-methylation of Active Genes in Fungi.</title>
        <authorList>
            <consortium name="DOE Joint Genome Institute"/>
            <person name="Mondo S.J."/>
            <person name="Dannebaum R.O."/>
            <person name="Kuo R.C."/>
            <person name="Labutti K."/>
            <person name="Haridas S."/>
            <person name="Kuo A."/>
            <person name="Salamov A."/>
            <person name="Ahrendt S.R."/>
            <person name="Lipzen A."/>
            <person name="Sullivan W."/>
            <person name="Andreopoulos W.B."/>
            <person name="Clum A."/>
            <person name="Lindquist E."/>
            <person name="Daum C."/>
            <person name="Ramamoorthy G.K."/>
            <person name="Gryganskyi A."/>
            <person name="Culley D."/>
            <person name="Magnuson J.K."/>
            <person name="James T.Y."/>
            <person name="O'Malley M.A."/>
            <person name="Stajich J.E."/>
            <person name="Spatafora J.W."/>
            <person name="Visel A."/>
            <person name="Grigoriev I.V."/>
        </authorList>
    </citation>
    <scope>NUCLEOTIDE SEQUENCE [LARGE SCALE GENOMIC DNA]</scope>
    <source>
        <strain evidence="3 4">NRRL 3116</strain>
    </source>
</reference>
<feature type="region of interest" description="Disordered" evidence="1">
    <location>
        <begin position="47"/>
        <end position="67"/>
    </location>
</feature>
<dbReference type="GeneID" id="33570663"/>
<keyword evidence="4" id="KW-1185">Reference proteome</keyword>
<dbReference type="OrthoDB" id="2093409at2759"/>
<evidence type="ECO:0000256" key="1">
    <source>
        <dbReference type="SAM" id="MobiDB-lite"/>
    </source>
</evidence>
<evidence type="ECO:0000256" key="2">
    <source>
        <dbReference type="SAM" id="Phobius"/>
    </source>
</evidence>
<keyword evidence="2" id="KW-0472">Membrane</keyword>
<dbReference type="InterPro" id="IPR039961">
    <property type="entry name" value="Nuo9.5"/>
</dbReference>
<keyword evidence="2" id="KW-1133">Transmembrane helix</keyword>
<protein>
    <recommendedName>
        <fullName evidence="5">NADH-ubiquinone oxidoreductase 9.5 kDa subunit</fullName>
    </recommendedName>
</protein>
<dbReference type="EMBL" id="MCFF01000020">
    <property type="protein sequence ID" value="ORZ14813.1"/>
    <property type="molecule type" value="Genomic_DNA"/>
</dbReference>
<dbReference type="InParanoid" id="A0A1Y2GLP7"/>
<feature type="transmembrane region" description="Helical" evidence="2">
    <location>
        <begin position="15"/>
        <end position="33"/>
    </location>
</feature>
<sequence>MVLQYLKRSADKNPYIFVSFVIAAIGPALVVGVPPIRKSMGYVSPARIPETYPLPRRARNPPSGYED</sequence>
<keyword evidence="2" id="KW-0812">Transmembrane</keyword>
<evidence type="ECO:0008006" key="5">
    <source>
        <dbReference type="Google" id="ProtNLM"/>
    </source>
</evidence>
<evidence type="ECO:0000313" key="3">
    <source>
        <dbReference type="EMBL" id="ORZ14813.1"/>
    </source>
</evidence>
<dbReference type="CDD" id="cd22903">
    <property type="entry name" value="NI9M"/>
    <property type="match status" value="1"/>
</dbReference>
<dbReference type="PANTHER" id="PTHR38488:SF1">
    <property type="entry name" value="OXIDOREDUCTASE 9.5 KDA SUBUNIT, PUTATIVE (AFU_ORTHOLOGUE AFUA_5G08980)-RELATED"/>
    <property type="match status" value="1"/>
</dbReference>
<evidence type="ECO:0000313" key="4">
    <source>
        <dbReference type="Proteomes" id="UP000193648"/>
    </source>
</evidence>
<organism evidence="3 4">
    <name type="scientific">Lobosporangium transversale</name>
    <dbReference type="NCBI Taxonomy" id="64571"/>
    <lineage>
        <taxon>Eukaryota</taxon>
        <taxon>Fungi</taxon>
        <taxon>Fungi incertae sedis</taxon>
        <taxon>Mucoromycota</taxon>
        <taxon>Mortierellomycotina</taxon>
        <taxon>Mortierellomycetes</taxon>
        <taxon>Mortierellales</taxon>
        <taxon>Mortierellaceae</taxon>
        <taxon>Lobosporangium</taxon>
    </lineage>
</organism>
<name>A0A1Y2GLP7_9FUNG</name>
<dbReference type="AlphaFoldDB" id="A0A1Y2GLP7"/>
<dbReference type="Proteomes" id="UP000193648">
    <property type="component" value="Unassembled WGS sequence"/>
</dbReference>
<dbReference type="PANTHER" id="PTHR38488">
    <property type="entry name" value="OXIDOREDUCTASE 9.5 KDA SUBUNIT, PUTATIVE (AFU_ORTHOLOGUE AFUA_5G08980)-RELATED"/>
    <property type="match status" value="1"/>
</dbReference>
<accession>A0A1Y2GLP7</accession>
<comment type="caution">
    <text evidence="3">The sequence shown here is derived from an EMBL/GenBank/DDBJ whole genome shotgun (WGS) entry which is preliminary data.</text>
</comment>
<dbReference type="RefSeq" id="XP_021880945.1">
    <property type="nucleotide sequence ID" value="XM_022028820.1"/>
</dbReference>
<proteinExistence type="predicted"/>